<evidence type="ECO:0000256" key="3">
    <source>
        <dbReference type="ARBA" id="ARBA00022553"/>
    </source>
</evidence>
<dbReference type="PROSITE" id="PS00012">
    <property type="entry name" value="PHOSPHOPANTETHEINE"/>
    <property type="match status" value="1"/>
</dbReference>
<evidence type="ECO:0000259" key="8">
    <source>
        <dbReference type="PROSITE" id="PS52004"/>
    </source>
</evidence>
<feature type="region of interest" description="Disordered" evidence="6">
    <location>
        <begin position="1435"/>
        <end position="1459"/>
    </location>
</feature>
<dbReference type="Gene3D" id="3.40.47.10">
    <property type="match status" value="1"/>
</dbReference>
<dbReference type="InterPro" id="IPR036736">
    <property type="entry name" value="ACP-like_sf"/>
</dbReference>
<sequence length="1888" mass="200023">MRTGEDTPAVAVIGVAFELPGCADWESLTALLRHGRDAMRRFPATRAAATGVTRSATDRDGGWLDDITGFDYRYFGLSKAEAELIDPRQRRMLQLACRAIGHAGYAQGELAETNTAVVVGGYGGPHPSLSDLLPAADRRLGPATTGSLHAYAAGRIAYHLDLRGAAQVVDTACSSFLVALHEARWKVARGECDSALVGGYELVLGALPQHGSDGMGVLSAVDRCRPFDAGADGTTYGEGGGFVLLKRLDAALRDGDTVYAVLRGSAVNQDARRGAGLTAPSPQAQTEVITAALRDAGISAGAISYVEAHGTGTKIGDPIEIQGLIDAYAGIEGRGPAVSSVKANLGHLGCMAGFAGLVRIIAQFRAEEIFPTAHFEQPNPLLGLASAPLRLADRREPWPSTSTRYAAVSSFGLSGTNAHVIVAAPDPLPDNDVAAADAQVVVLSARDSAGLRAQVQRLHDQVTADPAGFDLAAAAEVLSVGRAHFAHRHAWVVHDAKELLDRLTDSLAAPPEDRSASPDPAPVVVALGDPGDVTAEDLLTVADAFPGVAEFVAEAERHVAAANWTSAQRGLVWLLGAHRVLADAGITADLLLSHGVGATAARVLRGDDDLSAALAADPGTPTPPNAETLRTVLADLADPVIIDLAPGSALSALLAAEPATTVESTPVHALCRLYLAGHQIDWRRVLGRAPRRRLELPVAPLAEVHCWPTVTEAIALAAAPTADTSIAAVFGASTTTASAAPVAPSATQTPAVSVAPTAAASATPTTPATPAAPYAAASATPTPTASATSIAAAPTPLDSATAESVADIVLALAREVLKEPEVVPSDDFFDIGGTSLNGAQLVARINERFGTDLGVLDLYDYPDLAGTAAAVAELVGETASTPTDNEPTAVPAPNIPLSENTPPPDEGPLSGQQLAIWAADQLDPDTGAYNVPAALLLDGAVDTAALTARLQAVVARHPMLRARIVNSPTGPRQAIAPADETRVALTETALELTDRTAAESREELLDRLRDLVAEPLPPDGPPGRYQLVRAQFRDGDQQILLLTFHHLFVDGWSWGLLFAELGSEPGTLPVPERRYLDYVTDQHALLDGPTGAELTTFWSEYLSSTRYVPLPVDQDAGETSVGTKESALPIDSDRATRLRELARRERCTLHTVLLTAWMTLLRQLTGEQDVCVAVPAAGRKPIDEPVVGNYATTLVVRARVQPEQSITALLTAVRTASLQALDHQDLPTDRLRRIARPNSADPLAATMFTVTSGVEPLRQLGPEGPAVELLDVGQGGAAFPIAVTVLEYGSQLRCRVQYDPTMFRADTIHTWFDSYHALLDRLAALDPNTPVHTLSIGIAPAARQVPAAAQDIDTSTATAHVAPNSALQEQLCELWSRYLRRDRVGIEDDFFDLGGDSISAIAIAAEAGANGIAVRPRAILRLRTVAAVAKTIPERETGSATTAPASIEAEAHTTVDPTPPQLEFLSRGVPNPDYWNHGVRYTLRRDIDTATVERAVQALADRHPVLHAHLRSVEGRWQLLTIGAPPGITEFNVTATDPVDLERQIHNAATELHSTLSLSDGPVCRAGMFHTPTGHDDQLVLVIHHTMVDLYSWNILTEDLSALLAGTSTAELPSPSASYFEWARRLADLIRTRPDTLDAGYWLDRSWGDGMQLRPVAGDSFGIEGNTGELVTEFPTPALVSGLSRSEQLLAALGVAMQRWLKVRGGEVAIQLVGHGREDLFDDLDLGRTVGFFNTTYPFALGLPGRRTRADHAAFVAAQLRSVPGHGFDFEPLRRFHPDAAVRTALDQIRTPDVLFSFWGTPAFLSDERDGALTGADNELVGRDRPADLPRPAALEVYPRLVADRVRVQWRYSGELFTPERILALAEAFGAASAGPVSPSHQNTGVAR</sequence>
<dbReference type="PANTHER" id="PTHR43775">
    <property type="entry name" value="FATTY ACID SYNTHASE"/>
    <property type="match status" value="1"/>
</dbReference>
<feature type="domain" description="Carrier" evidence="7">
    <location>
        <begin position="800"/>
        <end position="875"/>
    </location>
</feature>
<dbReference type="Pfam" id="PF02801">
    <property type="entry name" value="Ketoacyl-synt_C"/>
    <property type="match status" value="1"/>
</dbReference>
<evidence type="ECO:0000256" key="1">
    <source>
        <dbReference type="ARBA" id="ARBA00001957"/>
    </source>
</evidence>
<feature type="domain" description="Carrier" evidence="7">
    <location>
        <begin position="1362"/>
        <end position="1436"/>
    </location>
</feature>
<evidence type="ECO:0000313" key="9">
    <source>
        <dbReference type="EMBL" id="MFF3226794.1"/>
    </source>
</evidence>
<keyword evidence="10" id="KW-1185">Reference proteome</keyword>
<dbReference type="Gene3D" id="3.30.559.30">
    <property type="entry name" value="Nonribosomal peptide synthetase, condensation domain"/>
    <property type="match status" value="2"/>
</dbReference>
<dbReference type="SMART" id="SM00823">
    <property type="entry name" value="PKS_PP"/>
    <property type="match status" value="2"/>
</dbReference>
<keyword evidence="2" id="KW-0596">Phosphopantetheine</keyword>
<dbReference type="Gene3D" id="1.10.1200.10">
    <property type="entry name" value="ACP-like"/>
    <property type="match status" value="2"/>
</dbReference>
<dbReference type="SUPFAM" id="SSF47336">
    <property type="entry name" value="ACP-like"/>
    <property type="match status" value="2"/>
</dbReference>
<dbReference type="Gene3D" id="1.10.1240.100">
    <property type="match status" value="1"/>
</dbReference>
<dbReference type="InterPro" id="IPR023213">
    <property type="entry name" value="CAT-like_dom_sf"/>
</dbReference>
<dbReference type="PROSITE" id="PS52004">
    <property type="entry name" value="KS3_2"/>
    <property type="match status" value="1"/>
</dbReference>
<dbReference type="SMART" id="SM01294">
    <property type="entry name" value="PKS_PP_betabranch"/>
    <property type="match status" value="1"/>
</dbReference>
<dbReference type="Pfam" id="PF00668">
    <property type="entry name" value="Condensation"/>
    <property type="match status" value="2"/>
</dbReference>
<comment type="caution">
    <text evidence="9">The sequence shown here is derived from an EMBL/GenBank/DDBJ whole genome shotgun (WGS) entry which is preliminary data.</text>
</comment>
<dbReference type="InterPro" id="IPR009081">
    <property type="entry name" value="PP-bd_ACP"/>
</dbReference>
<dbReference type="Gene3D" id="3.30.559.10">
    <property type="entry name" value="Chloramphenicol acetyltransferase-like domain"/>
    <property type="match status" value="2"/>
</dbReference>
<dbReference type="Proteomes" id="UP001601948">
    <property type="component" value="Unassembled WGS sequence"/>
</dbReference>
<dbReference type="InterPro" id="IPR014030">
    <property type="entry name" value="Ketoacyl_synth_N"/>
</dbReference>
<evidence type="ECO:0000256" key="2">
    <source>
        <dbReference type="ARBA" id="ARBA00022450"/>
    </source>
</evidence>
<accession>A0ABW6R046</accession>
<proteinExistence type="predicted"/>
<dbReference type="InterPro" id="IPR020806">
    <property type="entry name" value="PKS_PP-bd"/>
</dbReference>
<evidence type="ECO:0000256" key="5">
    <source>
        <dbReference type="ARBA" id="ARBA00023268"/>
    </source>
</evidence>
<organism evidence="9 10">
    <name type="scientific">Nocardia suismassiliense</name>
    <dbReference type="NCBI Taxonomy" id="2077092"/>
    <lineage>
        <taxon>Bacteria</taxon>
        <taxon>Bacillati</taxon>
        <taxon>Actinomycetota</taxon>
        <taxon>Actinomycetes</taxon>
        <taxon>Mycobacteriales</taxon>
        <taxon>Nocardiaceae</taxon>
        <taxon>Nocardia</taxon>
    </lineage>
</organism>
<evidence type="ECO:0000313" key="10">
    <source>
        <dbReference type="Proteomes" id="UP001601948"/>
    </source>
</evidence>
<dbReference type="InterPro" id="IPR032821">
    <property type="entry name" value="PKS_assoc"/>
</dbReference>
<dbReference type="Pfam" id="PF16197">
    <property type="entry name" value="KAsynt_C_assoc"/>
    <property type="match status" value="1"/>
</dbReference>
<feature type="region of interest" description="Disordered" evidence="6">
    <location>
        <begin position="878"/>
        <end position="910"/>
    </location>
</feature>
<dbReference type="Pfam" id="PF00550">
    <property type="entry name" value="PP-binding"/>
    <property type="match status" value="2"/>
</dbReference>
<dbReference type="Pfam" id="PF00109">
    <property type="entry name" value="ketoacyl-synt"/>
    <property type="match status" value="1"/>
</dbReference>
<dbReference type="SUPFAM" id="SSF52777">
    <property type="entry name" value="CoA-dependent acyltransferases"/>
    <property type="match status" value="4"/>
</dbReference>
<reference evidence="9 10" key="1">
    <citation type="submission" date="2024-10" db="EMBL/GenBank/DDBJ databases">
        <title>The Natural Products Discovery Center: Release of the First 8490 Sequenced Strains for Exploring Actinobacteria Biosynthetic Diversity.</title>
        <authorList>
            <person name="Kalkreuter E."/>
            <person name="Kautsar S.A."/>
            <person name="Yang D."/>
            <person name="Bader C.D."/>
            <person name="Teijaro C.N."/>
            <person name="Fluegel L."/>
            <person name="Davis C.M."/>
            <person name="Simpson J.R."/>
            <person name="Lauterbach L."/>
            <person name="Steele A.D."/>
            <person name="Gui C."/>
            <person name="Meng S."/>
            <person name="Li G."/>
            <person name="Viehrig K."/>
            <person name="Ye F."/>
            <person name="Su P."/>
            <person name="Kiefer A.F."/>
            <person name="Nichols A."/>
            <person name="Cepeda A.J."/>
            <person name="Yan W."/>
            <person name="Fan B."/>
            <person name="Jiang Y."/>
            <person name="Adhikari A."/>
            <person name="Zheng C.-J."/>
            <person name="Schuster L."/>
            <person name="Cowan T.M."/>
            <person name="Smanski M.J."/>
            <person name="Chevrette M.G."/>
            <person name="De Carvalho L.P.S."/>
            <person name="Shen B."/>
        </authorList>
    </citation>
    <scope>NUCLEOTIDE SEQUENCE [LARGE SCALE GENOMIC DNA]</scope>
    <source>
        <strain evidence="9 10">NPDC003040</strain>
    </source>
</reference>
<keyword evidence="3" id="KW-0597">Phosphoprotein</keyword>
<dbReference type="InterPro" id="IPR014031">
    <property type="entry name" value="Ketoacyl_synth_C"/>
</dbReference>
<dbReference type="InterPro" id="IPR006162">
    <property type="entry name" value="Ppantetheine_attach_site"/>
</dbReference>
<feature type="region of interest" description="Disordered" evidence="6">
    <location>
        <begin position="761"/>
        <end position="780"/>
    </location>
</feature>
<dbReference type="InterPro" id="IPR020841">
    <property type="entry name" value="PKS_Beta-ketoAc_synthase_dom"/>
</dbReference>
<dbReference type="CDD" id="cd00833">
    <property type="entry name" value="PKS"/>
    <property type="match status" value="1"/>
</dbReference>
<dbReference type="RefSeq" id="WP_387722303.1">
    <property type="nucleotide sequence ID" value="NZ_JBIAPI010000008.1"/>
</dbReference>
<dbReference type="PROSITE" id="PS50075">
    <property type="entry name" value="CARRIER"/>
    <property type="match status" value="2"/>
</dbReference>
<evidence type="ECO:0000259" key="7">
    <source>
        <dbReference type="PROSITE" id="PS50075"/>
    </source>
</evidence>
<dbReference type="InterPro" id="IPR001242">
    <property type="entry name" value="Condensation_dom"/>
</dbReference>
<name>A0ABW6R046_9NOCA</name>
<dbReference type="InterPro" id="IPR016039">
    <property type="entry name" value="Thiolase-like"/>
</dbReference>
<dbReference type="SUPFAM" id="SSF53901">
    <property type="entry name" value="Thiolase-like"/>
    <property type="match status" value="1"/>
</dbReference>
<protein>
    <submittedName>
        <fullName evidence="9">Condensation domain-containing protein</fullName>
    </submittedName>
</protein>
<evidence type="ECO:0000256" key="6">
    <source>
        <dbReference type="SAM" id="MobiDB-lite"/>
    </source>
</evidence>
<evidence type="ECO:0000256" key="4">
    <source>
        <dbReference type="ARBA" id="ARBA00022679"/>
    </source>
</evidence>
<dbReference type="EMBL" id="JBIAPI010000008">
    <property type="protein sequence ID" value="MFF3226794.1"/>
    <property type="molecule type" value="Genomic_DNA"/>
</dbReference>
<dbReference type="SMART" id="SM00825">
    <property type="entry name" value="PKS_KS"/>
    <property type="match status" value="1"/>
</dbReference>
<comment type="cofactor">
    <cofactor evidence="1">
        <name>pantetheine 4'-phosphate</name>
        <dbReference type="ChEBI" id="CHEBI:47942"/>
    </cofactor>
</comment>
<gene>
    <name evidence="9" type="ORF">ACFYV7_28640</name>
</gene>
<dbReference type="InterPro" id="IPR050091">
    <property type="entry name" value="PKS_NRPS_Biosynth_Enz"/>
</dbReference>
<keyword evidence="4" id="KW-0808">Transferase</keyword>
<feature type="domain" description="Ketosynthase family 3 (KS3)" evidence="8">
    <location>
        <begin position="7"/>
        <end position="424"/>
    </location>
</feature>
<keyword evidence="5" id="KW-0511">Multifunctional enzyme</keyword>
<dbReference type="PANTHER" id="PTHR43775:SF37">
    <property type="entry name" value="SI:DKEY-61P9.11"/>
    <property type="match status" value="1"/>
</dbReference>